<dbReference type="PANTHER" id="PTHR16199:SF4">
    <property type="entry name" value="CONDENSIN-2 COMPLEX SUBUNIT G2"/>
    <property type="match status" value="1"/>
</dbReference>
<accession>A0A1Y3DKZ1</accession>
<gene>
    <name evidence="1" type="ORF">PKNOH_S110104800</name>
</gene>
<dbReference type="OrthoDB" id="2013972at2759"/>
<dbReference type="Proteomes" id="UP000195012">
    <property type="component" value="Unassembled WGS sequence"/>
</dbReference>
<dbReference type="SUPFAM" id="SSF48371">
    <property type="entry name" value="ARM repeat"/>
    <property type="match status" value="1"/>
</dbReference>
<dbReference type="VEuPathDB" id="PlasmoDB:PKNOH_S110104800"/>
<dbReference type="Gene3D" id="1.25.10.10">
    <property type="entry name" value="Leucine-rich Repeat Variant"/>
    <property type="match status" value="1"/>
</dbReference>
<dbReference type="eggNOG" id="KOG1949">
    <property type="taxonomic scope" value="Eukaryota"/>
</dbReference>
<comment type="caution">
    <text evidence="1">The sequence shown here is derived from an EMBL/GenBank/DDBJ whole genome shotgun (WGS) entry which is preliminary data.</text>
</comment>
<evidence type="ECO:0000313" key="2">
    <source>
        <dbReference type="Proteomes" id="UP000195012"/>
    </source>
</evidence>
<dbReference type="GO" id="GO:0000796">
    <property type="term" value="C:condensin complex"/>
    <property type="evidence" value="ECO:0007669"/>
    <property type="project" value="TreeGrafter"/>
</dbReference>
<dbReference type="Pfam" id="PF12422">
    <property type="entry name" value="Condensin2nSMC"/>
    <property type="match status" value="1"/>
</dbReference>
<dbReference type="AlphaFoldDB" id="A0A1Y3DKZ1"/>
<proteinExistence type="predicted"/>
<dbReference type="GO" id="GO:0000070">
    <property type="term" value="P:mitotic sister chromatid segregation"/>
    <property type="evidence" value="ECO:0007669"/>
    <property type="project" value="TreeGrafter"/>
</dbReference>
<dbReference type="VEuPathDB" id="PlasmoDB:PKNH_1233900"/>
<evidence type="ECO:0008006" key="3">
    <source>
        <dbReference type="Google" id="ProtNLM"/>
    </source>
</evidence>
<dbReference type="InterPro" id="IPR024741">
    <property type="entry name" value="Condensin2_G2"/>
</dbReference>
<dbReference type="VEuPathDB" id="PlasmoDB:PKA1H_120038700"/>
<dbReference type="InterPro" id="IPR016024">
    <property type="entry name" value="ARM-type_fold"/>
</dbReference>
<dbReference type="GO" id="GO:0005634">
    <property type="term" value="C:nucleus"/>
    <property type="evidence" value="ECO:0007669"/>
    <property type="project" value="InterPro"/>
</dbReference>
<sequence length="1198" mass="140016">MYKEIVSGLTELAHLKQLCKKKPDLLTTLNSCKAKEYEEIWLILHKALEERTSPDKLLYDGENSTLLFREEDDRQYFLMCINFICIYLQHLANSDKRKKYIKMDDNFYALFYKLIEVQFMLSDREVRMSFGKCLLQICELNLEESEFSANVKVNLLIFLLWKTCSSEGKGVDISRLKKNKDLCKYIKWGIPEKSTNSFYLLCSYSLNLPKFYAHPDGKFFLAHVWSQHESIASHLFNKFLHNTVLLSHESISHYSQIIHSTWKNCEGVMKETLEVQIEHLVNLALKCPIKVAARFRNVLSIFHNNKGDKSINNLIFKIYEPVIWRSLMSPNWKLRFNATCIFQMIFPVVDPCIKNVNYLASMEKAYQALLDLAEDVNACVLQAVAKCICHVLNELWEIISEQKRSALVEVLLTKLLKEKQQDNVKVEVLLGFHEMAKNKKIHKLFAKIFYRIKHLINDKSLRVRKNCIALVLELNKQLNENLSNQIDFTELIKRVTKDLFTYNVQSCIKKLSYAKYEHHEKVKNKEICEFLKLSSNLITYSMWNCSIKEQAKKCVNLLNDYPALMICISKFSTNMELVQRYKLASVLFEITNVKLREEGNSVLLRVGGATNGASGEGYPDGINTGKPQFSSNTMSNFLEDPIINGKYVKYASLLLCVAYLLKPKNEQEIELCGSENIEYFLRNKFKEEYFLVSIDTLMQQFYFKILKYVNLNEDTYLGIYKYCQKELLCLHRAKNERVCRKFIVPLFYKWSLLDSVVSAHMNILNACIEFVFLHTCVDSEWASAKGGSLFLHAHSTLPFVEKDKLNYFADGGDVPDSDVGSDIKVPSLRYDKKDMCVDEKEKEKFYINEEKEINALILLSLIVKKKKYHHMLFKSFESIIHNFVFKFNSYLLFIFDKLTQSDFELSRHFISPHYDDKGEFNFVQFLLYDSTKIKGYFHLYISFFFFCYTSKRSNFPHDWHTLIDNTLRSIHLISSVKFKNEIEIVTSGSLAGVTTLGERAAHVNDRVAQWATYTRTILHFLMHFLDMVEFTVAMKMTPIEDLDFSDLVKNVFMFYKCYELVQGGLNGHEKGGTEDHTDEREGGRALCQIYLGVWSRVSEFLLFILNCDYFEKKTEIKLSVLYPFFLFTYEVVHKEDIERVMNKYAALIKERETFFNFIKNYKKNNSMVSYMRESHVNYIQGILDNISMPKEKAKKGSS</sequence>
<reference evidence="1 2" key="1">
    <citation type="submission" date="2017-05" db="EMBL/GenBank/DDBJ databases">
        <title>PacBio assembly of a Plasmodium knowlesi genome sequence with Hi-C correction and manual annotation of the SICAvar gene family.</title>
        <authorList>
            <person name="Lapp S.A."/>
            <person name="Geraldo J.A."/>
            <person name="Chien J.-T."/>
            <person name="Ay F."/>
            <person name="Pakala S.B."/>
            <person name="Batugedara G."/>
            <person name="Humphrey J.C."/>
            <person name="Debarry J.D."/>
            <person name="Le Roch K.G."/>
            <person name="Galinski M.R."/>
            <person name="Kissinger J.C."/>
        </authorList>
    </citation>
    <scope>NUCLEOTIDE SEQUENCE [LARGE SCALE GENOMIC DNA]</scope>
    <source>
        <strain evidence="2">Malayan Strain Pk1 (A+)</strain>
    </source>
</reference>
<dbReference type="PANTHER" id="PTHR16199">
    <property type="entry name" value="CONDENSIN-2 COMPLEX SUBUNIT G2"/>
    <property type="match status" value="1"/>
</dbReference>
<organism evidence="1 2">
    <name type="scientific">Plasmodium knowlesi</name>
    <dbReference type="NCBI Taxonomy" id="5850"/>
    <lineage>
        <taxon>Eukaryota</taxon>
        <taxon>Sar</taxon>
        <taxon>Alveolata</taxon>
        <taxon>Apicomplexa</taxon>
        <taxon>Aconoidasida</taxon>
        <taxon>Haemosporida</taxon>
        <taxon>Plasmodiidae</taxon>
        <taxon>Plasmodium</taxon>
        <taxon>Plasmodium (Plasmodium)</taxon>
    </lineage>
</organism>
<dbReference type="InterPro" id="IPR011989">
    <property type="entry name" value="ARM-like"/>
</dbReference>
<name>A0A1Y3DKZ1_PLAKN</name>
<dbReference type="EMBL" id="NETL01000025">
    <property type="protein sequence ID" value="OTN65282.1"/>
    <property type="molecule type" value="Genomic_DNA"/>
</dbReference>
<evidence type="ECO:0000313" key="1">
    <source>
        <dbReference type="EMBL" id="OTN65282.1"/>
    </source>
</evidence>
<protein>
    <recommendedName>
        <fullName evidence="3">Condensin-2 complex subunit G2</fullName>
    </recommendedName>
</protein>